<dbReference type="InterPro" id="IPR026757">
    <property type="entry name" value="ENTR1"/>
</dbReference>
<evidence type="ECO:0000256" key="1">
    <source>
        <dbReference type="ARBA" id="ARBA00007791"/>
    </source>
</evidence>
<evidence type="ECO:0000256" key="2">
    <source>
        <dbReference type="ARBA" id="ARBA00016007"/>
    </source>
</evidence>
<dbReference type="GO" id="GO:0032465">
    <property type="term" value="P:regulation of cytokinesis"/>
    <property type="evidence" value="ECO:0007669"/>
    <property type="project" value="TreeGrafter"/>
</dbReference>
<feature type="region of interest" description="Disordered" evidence="4">
    <location>
        <begin position="224"/>
        <end position="246"/>
    </location>
</feature>
<dbReference type="RefSeq" id="XP_022337743.1">
    <property type="nucleotide sequence ID" value="XM_022482035.1"/>
</dbReference>
<proteinExistence type="inferred from homology"/>
<keyword evidence="5" id="KW-1185">Reference proteome</keyword>
<sequence length="413" mass="46161">MAEGGEEENNPFSFKKFVKSKDKPVEKRDEEDSVPRNEPVTQPREPSADTKKKKKQDENPFSFKKFLESSSGSGAKPRDRVHRNSQNTPDFATDLPDFVQDHYQDTPTEPHLPSSLDLPLPDLGFPKDSIPRTGHVNSFNERFAAGNNDSRNYSTDSLRAKGVFTPNNSASDLVSEIGERGQDNGDNQDFMPPSRSNAPTRLPDFITDGIFKNIDSAKNTCTDNEISLPEPTNYSMNGPQRTSRTEEYERLKAENDTLRQQLEESRNRTVIETKRCNKLKKEMEAAQKKEAEDTAAMEKMLEEVEANLLTTTTRAVAAENQVAVLQSRVTFLENENKLLKSGDKGLADIKERTTYVSQQLSSVVSAAEQNLKQMLSGVENLRIMSEVLKSIDKITEAEEDSSENKKPGSSSGS</sequence>
<evidence type="ECO:0000256" key="4">
    <source>
        <dbReference type="SAM" id="MobiDB-lite"/>
    </source>
</evidence>
<dbReference type="GO" id="GO:0005813">
    <property type="term" value="C:centrosome"/>
    <property type="evidence" value="ECO:0007669"/>
    <property type="project" value="TreeGrafter"/>
</dbReference>
<feature type="region of interest" description="Disordered" evidence="4">
    <location>
        <begin position="394"/>
        <end position="413"/>
    </location>
</feature>
<keyword evidence="3" id="KW-0175">Coiled coil</keyword>
<reference evidence="6" key="1">
    <citation type="submission" date="2025-08" db="UniProtKB">
        <authorList>
            <consortium name="RefSeq"/>
        </authorList>
    </citation>
    <scope>IDENTIFICATION</scope>
    <source>
        <tissue evidence="6">Whole sample</tissue>
    </source>
</reference>
<organism evidence="5 6">
    <name type="scientific">Crassostrea virginica</name>
    <name type="common">Eastern oyster</name>
    <dbReference type="NCBI Taxonomy" id="6565"/>
    <lineage>
        <taxon>Eukaryota</taxon>
        <taxon>Metazoa</taxon>
        <taxon>Spiralia</taxon>
        <taxon>Lophotrochozoa</taxon>
        <taxon>Mollusca</taxon>
        <taxon>Bivalvia</taxon>
        <taxon>Autobranchia</taxon>
        <taxon>Pteriomorphia</taxon>
        <taxon>Ostreida</taxon>
        <taxon>Ostreoidea</taxon>
        <taxon>Ostreidae</taxon>
        <taxon>Crassostrea</taxon>
    </lineage>
</organism>
<evidence type="ECO:0000256" key="3">
    <source>
        <dbReference type="ARBA" id="ARBA00023054"/>
    </source>
</evidence>
<evidence type="ECO:0000313" key="5">
    <source>
        <dbReference type="Proteomes" id="UP000694844"/>
    </source>
</evidence>
<dbReference type="OrthoDB" id="6499155at2759"/>
<feature type="compositionally biased region" description="Polar residues" evidence="4">
    <location>
        <begin position="224"/>
        <end position="242"/>
    </location>
</feature>
<feature type="compositionally biased region" description="Basic and acidic residues" evidence="4">
    <location>
        <begin position="394"/>
        <end position="406"/>
    </location>
</feature>
<dbReference type="Proteomes" id="UP000694844">
    <property type="component" value="Chromosome 5"/>
</dbReference>
<dbReference type="GO" id="GO:0055037">
    <property type="term" value="C:recycling endosome"/>
    <property type="evidence" value="ECO:0007669"/>
    <property type="project" value="TreeGrafter"/>
</dbReference>
<dbReference type="GeneID" id="111133559"/>
<dbReference type="GO" id="GO:1903566">
    <property type="term" value="P:positive regulation of protein localization to cilium"/>
    <property type="evidence" value="ECO:0007669"/>
    <property type="project" value="TreeGrafter"/>
</dbReference>
<dbReference type="GO" id="GO:0005769">
    <property type="term" value="C:early endosome"/>
    <property type="evidence" value="ECO:0007669"/>
    <property type="project" value="TreeGrafter"/>
</dbReference>
<dbReference type="GO" id="GO:0045724">
    <property type="term" value="P:positive regulation of cilium assembly"/>
    <property type="evidence" value="ECO:0007669"/>
    <property type="project" value="TreeGrafter"/>
</dbReference>
<comment type="similarity">
    <text evidence="1">Belongs to the ENTR1 family.</text>
</comment>
<feature type="region of interest" description="Disordered" evidence="4">
    <location>
        <begin position="182"/>
        <end position="202"/>
    </location>
</feature>
<protein>
    <recommendedName>
        <fullName evidence="2">Endosome-associated-trafficking regulator 1</fullName>
    </recommendedName>
</protein>
<dbReference type="GO" id="GO:0036064">
    <property type="term" value="C:ciliary basal body"/>
    <property type="evidence" value="ECO:0007669"/>
    <property type="project" value="TreeGrafter"/>
</dbReference>
<feature type="compositionally biased region" description="Basic and acidic residues" evidence="4">
    <location>
        <begin position="46"/>
        <end position="58"/>
    </location>
</feature>
<dbReference type="GO" id="GO:0030496">
    <property type="term" value="C:midbody"/>
    <property type="evidence" value="ECO:0007669"/>
    <property type="project" value="TreeGrafter"/>
</dbReference>
<dbReference type="PANTHER" id="PTHR31259">
    <property type="entry name" value="ENDOSOME-ASSOCIATED TRAFFICKING REGULATOR 1"/>
    <property type="match status" value="1"/>
</dbReference>
<dbReference type="KEGG" id="cvn:111133559"/>
<dbReference type="PANTHER" id="PTHR31259:SF3">
    <property type="entry name" value="ENDOSOME-ASSOCIATED-TRAFFICKING REGULATOR 1"/>
    <property type="match status" value="1"/>
</dbReference>
<evidence type="ECO:0000313" key="6">
    <source>
        <dbReference type="RefSeq" id="XP_022337743.1"/>
    </source>
</evidence>
<name>A0A8B8EDZ5_CRAVI</name>
<accession>A0A8B8EDZ5</accession>
<feature type="compositionally biased region" description="Low complexity" evidence="4">
    <location>
        <begin position="112"/>
        <end position="123"/>
    </location>
</feature>
<feature type="region of interest" description="Disordered" evidence="4">
    <location>
        <begin position="1"/>
        <end position="132"/>
    </location>
</feature>
<gene>
    <name evidence="6" type="primary">LOC111133559</name>
</gene>
<feature type="compositionally biased region" description="Basic and acidic residues" evidence="4">
    <location>
        <begin position="19"/>
        <end position="35"/>
    </location>
</feature>
<dbReference type="AlphaFoldDB" id="A0A8B8EDZ5"/>